<evidence type="ECO:0000259" key="6">
    <source>
        <dbReference type="Pfam" id="PF00441"/>
    </source>
</evidence>
<dbReference type="InterPro" id="IPR013786">
    <property type="entry name" value="AcylCoA_DH/ox_N"/>
</dbReference>
<dbReference type="Gene3D" id="1.10.540.10">
    <property type="entry name" value="Acyl-CoA dehydrogenase/oxidase, N-terminal domain"/>
    <property type="match status" value="1"/>
</dbReference>
<dbReference type="InterPro" id="IPR037069">
    <property type="entry name" value="AcylCoA_DH/ox_N_sf"/>
</dbReference>
<evidence type="ECO:0000259" key="7">
    <source>
        <dbReference type="Pfam" id="PF02770"/>
    </source>
</evidence>
<comment type="cofactor">
    <cofactor evidence="1 5">
        <name>FAD</name>
        <dbReference type="ChEBI" id="CHEBI:57692"/>
    </cofactor>
</comment>
<dbReference type="InterPro" id="IPR006091">
    <property type="entry name" value="Acyl-CoA_Oxase/DH_mid-dom"/>
</dbReference>
<feature type="domain" description="Acyl-CoA dehydrogenase/oxidase N-terminal" evidence="8">
    <location>
        <begin position="76"/>
        <end position="185"/>
    </location>
</feature>
<feature type="domain" description="Acyl-CoA oxidase/dehydrogenase middle" evidence="7">
    <location>
        <begin position="199"/>
        <end position="285"/>
    </location>
</feature>
<evidence type="ECO:0000313" key="9">
    <source>
        <dbReference type="EMBL" id="ASP39347.1"/>
    </source>
</evidence>
<dbReference type="InterPro" id="IPR046373">
    <property type="entry name" value="Acyl-CoA_Oxase/DH_mid-dom_sf"/>
</dbReference>
<dbReference type="Pfam" id="PF00441">
    <property type="entry name" value="Acyl-CoA_dh_1"/>
    <property type="match status" value="1"/>
</dbReference>
<dbReference type="GO" id="GO:0003995">
    <property type="term" value="F:acyl-CoA dehydrogenase activity"/>
    <property type="evidence" value="ECO:0007669"/>
    <property type="project" value="InterPro"/>
</dbReference>
<dbReference type="PROSITE" id="PS00073">
    <property type="entry name" value="ACYL_COA_DH_2"/>
    <property type="match status" value="1"/>
</dbReference>
<dbReference type="InterPro" id="IPR006089">
    <property type="entry name" value="Acyl-CoA_DH_CS"/>
</dbReference>
<evidence type="ECO:0000256" key="3">
    <source>
        <dbReference type="ARBA" id="ARBA00022630"/>
    </source>
</evidence>
<dbReference type="RefSeq" id="WP_094060527.1">
    <property type="nucleotide sequence ID" value="NZ_CP022530.1"/>
</dbReference>
<dbReference type="EMBL" id="CP022530">
    <property type="protein sequence ID" value="ASP39347.1"/>
    <property type="molecule type" value="Genomic_DNA"/>
</dbReference>
<feature type="domain" description="Acyl-CoA dehydrogenase/oxidase C-terminal" evidence="6">
    <location>
        <begin position="305"/>
        <end position="426"/>
    </location>
</feature>
<evidence type="ECO:0000256" key="4">
    <source>
        <dbReference type="ARBA" id="ARBA00022827"/>
    </source>
</evidence>
<dbReference type="Pfam" id="PF02771">
    <property type="entry name" value="Acyl-CoA_dh_N"/>
    <property type="match status" value="1"/>
</dbReference>
<dbReference type="AlphaFoldDB" id="A0A222FJY2"/>
<reference evidence="9 10" key="1">
    <citation type="submission" date="2017-07" db="EMBL/GenBank/DDBJ databases">
        <title>Annotated genome sequence of Bacterioplanes sanyensis isolated from Red Sea.</title>
        <authorList>
            <person name="Rehman Z.U."/>
        </authorList>
    </citation>
    <scope>NUCLEOTIDE SEQUENCE [LARGE SCALE GENOMIC DNA]</scope>
    <source>
        <strain evidence="9 10">NV9</strain>
    </source>
</reference>
<dbReference type="InterPro" id="IPR009100">
    <property type="entry name" value="AcylCoA_DH/oxidase_NM_dom_sf"/>
</dbReference>
<dbReference type="GO" id="GO:0050660">
    <property type="term" value="F:flavin adenine dinucleotide binding"/>
    <property type="evidence" value="ECO:0007669"/>
    <property type="project" value="InterPro"/>
</dbReference>
<evidence type="ECO:0000256" key="5">
    <source>
        <dbReference type="RuleBase" id="RU362125"/>
    </source>
</evidence>
<keyword evidence="10" id="KW-1185">Reference proteome</keyword>
<evidence type="ECO:0000256" key="2">
    <source>
        <dbReference type="ARBA" id="ARBA00009347"/>
    </source>
</evidence>
<dbReference type="Pfam" id="PF02770">
    <property type="entry name" value="Acyl-CoA_dh_M"/>
    <property type="match status" value="1"/>
</dbReference>
<keyword evidence="3 5" id="KW-0285">Flavoprotein</keyword>
<name>A0A222FJY2_9GAMM</name>
<keyword evidence="4 5" id="KW-0274">FAD</keyword>
<dbReference type="KEGG" id="bsan:CHH28_11975"/>
<accession>A0A222FJY2</accession>
<gene>
    <name evidence="9" type="ORF">CHH28_11975</name>
</gene>
<organism evidence="9 10">
    <name type="scientific">Bacterioplanes sanyensis</name>
    <dbReference type="NCBI Taxonomy" id="1249553"/>
    <lineage>
        <taxon>Bacteria</taxon>
        <taxon>Pseudomonadati</taxon>
        <taxon>Pseudomonadota</taxon>
        <taxon>Gammaproteobacteria</taxon>
        <taxon>Oceanospirillales</taxon>
        <taxon>Oceanospirillaceae</taxon>
        <taxon>Bacterioplanes</taxon>
    </lineage>
</organism>
<dbReference type="SUPFAM" id="SSF47203">
    <property type="entry name" value="Acyl-CoA dehydrogenase C-terminal domain-like"/>
    <property type="match status" value="1"/>
</dbReference>
<evidence type="ECO:0000259" key="8">
    <source>
        <dbReference type="Pfam" id="PF02771"/>
    </source>
</evidence>
<evidence type="ECO:0000313" key="10">
    <source>
        <dbReference type="Proteomes" id="UP000202440"/>
    </source>
</evidence>
<dbReference type="SUPFAM" id="SSF56645">
    <property type="entry name" value="Acyl-CoA dehydrogenase NM domain-like"/>
    <property type="match status" value="1"/>
</dbReference>
<comment type="similarity">
    <text evidence="2 5">Belongs to the acyl-CoA dehydrogenase family.</text>
</comment>
<dbReference type="Proteomes" id="UP000202440">
    <property type="component" value="Chromosome"/>
</dbReference>
<dbReference type="Gene3D" id="2.40.110.10">
    <property type="entry name" value="Butyryl-CoA Dehydrogenase, subunit A, domain 2"/>
    <property type="match status" value="1"/>
</dbReference>
<keyword evidence="5" id="KW-0560">Oxidoreductase</keyword>
<dbReference type="InterPro" id="IPR009075">
    <property type="entry name" value="AcylCo_DH/oxidase_C"/>
</dbReference>
<dbReference type="PANTHER" id="PTHR43884:SF12">
    <property type="entry name" value="ISOVALERYL-COA DEHYDROGENASE, MITOCHONDRIAL-RELATED"/>
    <property type="match status" value="1"/>
</dbReference>
<proteinExistence type="inferred from homology"/>
<evidence type="ECO:0000256" key="1">
    <source>
        <dbReference type="ARBA" id="ARBA00001974"/>
    </source>
</evidence>
<dbReference type="Gene3D" id="1.20.140.10">
    <property type="entry name" value="Butyryl-CoA Dehydrogenase, subunit A, domain 3"/>
    <property type="match status" value="1"/>
</dbReference>
<sequence>MARDIQGLGLNMASRFAGSEWAEKYGLRKPAEKLAYHSTKQGFKWAGQWLAKRSAKQQTPRLAAPDSRALFDLTLSDEQQMIHDSMRAVAQDLLRPAALSADEDRHISPELWQQCQDLGISQLAIPESFGGARSDQGDGITTSVLLTEALAWGDLSLAYSLLAPAAVASALRQWGSSEQMAQWFPLWQQPEPIKAAIAVQEAHPLFDPQRLSCKAKKTRRGYRLTGVKTMVPFAGQASFYLVAAMLNGKPRVFIVAADSPGLSHQATPAMGLRCSASGQLTLNKVEVGNDCLLGRGQAFDYRAFIDLGQLHWCALATGCAQAALDYLIPYCNEREAFGEPISHRQSVAFAIANIGIELESMRLLTWRAAARADPGMSFHREAYLAHVLCADKAMEIGTQAVQLLGGHGFTKEHPAERWYRDMRALSCLSSGLHL</sequence>
<dbReference type="InterPro" id="IPR036250">
    <property type="entry name" value="AcylCo_DH-like_C"/>
</dbReference>
<dbReference type="OrthoDB" id="9770681at2"/>
<protein>
    <submittedName>
        <fullName evidence="9">Butyryl-CoA dehydrogenase</fullName>
    </submittedName>
</protein>
<dbReference type="PANTHER" id="PTHR43884">
    <property type="entry name" value="ACYL-COA DEHYDROGENASE"/>
    <property type="match status" value="1"/>
</dbReference>